<sequence>MFPSVRSVFQAVHVQNSSLKHGWNTISTSCVQGGKKNYLEAYQDYADIVIPERPKLPVLPRVPILPTNVRPHKMQKNLKFMRGPEEVHNALLHEQFGIMALTGGRLRFSHLEVLRLKIGKKMDPSRMFAVWRVDSPWQPVTKRGIGKRHGGGKGPIDHYVTPIKAGRIIVEVGGKCSYEEVQPWLSKLADIMPFRAVAVDQKYMLAMKKLEELKEQRNINPLTYKYLVMNDMCNCRHWVKDIDKLYFGKYE</sequence>
<reference evidence="5" key="2">
    <citation type="journal article" date="2023" name="BMC Genomics">
        <title>Pest status, molecular evolution, and epigenetic factors derived from the genome assembly of Frankliniella fusca, a thysanopteran phytovirus vector.</title>
        <authorList>
            <person name="Catto M.A."/>
            <person name="Labadie P.E."/>
            <person name="Jacobson A.L."/>
            <person name="Kennedy G.G."/>
            <person name="Srinivasan R."/>
            <person name="Hunt B.G."/>
        </authorList>
    </citation>
    <scope>NUCLEOTIDE SEQUENCE</scope>
    <source>
        <strain evidence="5">PL_HMW_Pooled</strain>
    </source>
</reference>
<evidence type="ECO:0000256" key="4">
    <source>
        <dbReference type="ARBA" id="ARBA00035302"/>
    </source>
</evidence>
<proteinExistence type="inferred from homology"/>
<name>A0AAE1H124_9NEOP</name>
<dbReference type="Pfam" id="PF00252">
    <property type="entry name" value="Ribosomal_L16"/>
    <property type="match status" value="1"/>
</dbReference>
<dbReference type="PANTHER" id="PTHR12220">
    <property type="entry name" value="50S/60S RIBOSOMAL PROTEIN L16"/>
    <property type="match status" value="1"/>
</dbReference>
<evidence type="ECO:0000256" key="1">
    <source>
        <dbReference type="ARBA" id="ARBA00008931"/>
    </source>
</evidence>
<evidence type="ECO:0000313" key="5">
    <source>
        <dbReference type="EMBL" id="KAK3912361.1"/>
    </source>
</evidence>
<evidence type="ECO:0000313" key="6">
    <source>
        <dbReference type="Proteomes" id="UP001219518"/>
    </source>
</evidence>
<comment type="similarity">
    <text evidence="1">Belongs to the universal ribosomal protein uL16 family.</text>
</comment>
<dbReference type="GO" id="GO:0019843">
    <property type="term" value="F:rRNA binding"/>
    <property type="evidence" value="ECO:0007669"/>
    <property type="project" value="InterPro"/>
</dbReference>
<comment type="caution">
    <text evidence="5">The sequence shown here is derived from an EMBL/GenBank/DDBJ whole genome shotgun (WGS) entry which is preliminary data.</text>
</comment>
<keyword evidence="3" id="KW-0687">Ribonucleoprotein</keyword>
<gene>
    <name evidence="5" type="ORF">KUF71_021931</name>
</gene>
<protein>
    <recommendedName>
        <fullName evidence="4">Large ribosomal subunit protein uL16m</fullName>
    </recommendedName>
</protein>
<dbReference type="InterPro" id="IPR047873">
    <property type="entry name" value="Ribosomal_uL16"/>
</dbReference>
<accession>A0AAE1H124</accession>
<keyword evidence="2 5" id="KW-0689">Ribosomal protein</keyword>
<dbReference type="SUPFAM" id="SSF54686">
    <property type="entry name" value="Ribosomal protein L16p/L10e"/>
    <property type="match status" value="1"/>
</dbReference>
<reference evidence="5" key="1">
    <citation type="submission" date="2021-07" db="EMBL/GenBank/DDBJ databases">
        <authorList>
            <person name="Catto M.A."/>
            <person name="Jacobson A."/>
            <person name="Kennedy G."/>
            <person name="Labadie P."/>
            <person name="Hunt B.G."/>
            <person name="Srinivasan R."/>
        </authorList>
    </citation>
    <scope>NUCLEOTIDE SEQUENCE</scope>
    <source>
        <strain evidence="5">PL_HMW_Pooled</strain>
        <tissue evidence="5">Head</tissue>
    </source>
</reference>
<dbReference type="Proteomes" id="UP001219518">
    <property type="component" value="Unassembled WGS sequence"/>
</dbReference>
<keyword evidence="6" id="KW-1185">Reference proteome</keyword>
<evidence type="ECO:0000256" key="3">
    <source>
        <dbReference type="ARBA" id="ARBA00023274"/>
    </source>
</evidence>
<dbReference type="PANTHER" id="PTHR12220:SF13">
    <property type="entry name" value="LARGE RIBOSOMAL SUBUNIT PROTEIN UL16M"/>
    <property type="match status" value="1"/>
</dbReference>
<organism evidence="5 6">
    <name type="scientific">Frankliniella fusca</name>
    <dbReference type="NCBI Taxonomy" id="407009"/>
    <lineage>
        <taxon>Eukaryota</taxon>
        <taxon>Metazoa</taxon>
        <taxon>Ecdysozoa</taxon>
        <taxon>Arthropoda</taxon>
        <taxon>Hexapoda</taxon>
        <taxon>Insecta</taxon>
        <taxon>Pterygota</taxon>
        <taxon>Neoptera</taxon>
        <taxon>Paraneoptera</taxon>
        <taxon>Thysanoptera</taxon>
        <taxon>Terebrantia</taxon>
        <taxon>Thripoidea</taxon>
        <taxon>Thripidae</taxon>
        <taxon>Frankliniella</taxon>
    </lineage>
</organism>
<dbReference type="GO" id="GO:0003735">
    <property type="term" value="F:structural constituent of ribosome"/>
    <property type="evidence" value="ECO:0007669"/>
    <property type="project" value="InterPro"/>
</dbReference>
<dbReference type="Gene3D" id="3.90.1170.10">
    <property type="entry name" value="Ribosomal protein L10e/L16"/>
    <property type="match status" value="1"/>
</dbReference>
<dbReference type="InterPro" id="IPR000114">
    <property type="entry name" value="Ribosomal_uL16_bact-type"/>
</dbReference>
<dbReference type="AlphaFoldDB" id="A0AAE1H124"/>
<dbReference type="EMBL" id="JAHWGI010000292">
    <property type="protein sequence ID" value="KAK3912361.1"/>
    <property type="molecule type" value="Genomic_DNA"/>
</dbReference>
<dbReference type="GO" id="GO:0005762">
    <property type="term" value="C:mitochondrial large ribosomal subunit"/>
    <property type="evidence" value="ECO:0007669"/>
    <property type="project" value="TreeGrafter"/>
</dbReference>
<dbReference type="InterPro" id="IPR036920">
    <property type="entry name" value="Ribosomal_uL16_sf"/>
</dbReference>
<dbReference type="GO" id="GO:0032543">
    <property type="term" value="P:mitochondrial translation"/>
    <property type="evidence" value="ECO:0007669"/>
    <property type="project" value="TreeGrafter"/>
</dbReference>
<evidence type="ECO:0000256" key="2">
    <source>
        <dbReference type="ARBA" id="ARBA00022980"/>
    </source>
</evidence>